<sequence length="1136" mass="119750">MEDGRRQSERLGLDSQGIDLCEGADAQGRPYRVDSPPRSFSRAYYPHLMAMYELAGVAVEPFDWGCWCRGGAVRLGGLAVVVKAVDFFCCVAVEPFDWGYSLSMAGAPRAYLCVRERRLFGWRLPCFPGQLWHAWRLPCFPGQLWRAFSPATARIVRDGLRYFRDVRRDAHDPDMCALSVGQYLAAKAYSSEYVDRVFLPLYRCDAHDPDMCALSVGQYLAAKANSSEYVDRVFLPLYSMILTCSFAAVLEYPMDIVMAYSLRAASDNQYHAAGELGATVTAVLHGGAGIGGGGASPRVLWRRRLRVTEGGGDSGSGSGADGWAGAGDGKYEGGNEDEAEEEEEFDHVVMATPAHSALGALPRASSEEAAALSAFAYEESEVVVHRDARGGGGGGALLPRDARDVNSINFVTHAGARRCTATLLLPDPSRPGAVVYQSWNPPPDAQLTEMIWRIRYSLFMPAGNAQPAETIRRIRYSRSVVTLRTRAAVAALHACQGRGGVWFVGAYALDQVPLQEQGVRSAVAVSIDSNLFGRRRTGAVWFVGAYALDQVPLQEQGVRSAVAEQGVRSVVAEQGVRSVVAVADALGVRAPWAAHFTAAAARAAAATAARGMTPLYNCGSGGSSSGSSGMSARALLNGHASRGGCACGVRPQCAEPVGRDTALRSEGRDGSAAAPRKYAGGKGEAPRCGGGGSAECAGHVADAAGRTLWMNWGLWRPLRSGAMPTYPQACELLGLLAGDAACEQLASLAGDAIALSSADRVVDACEQLASLAGDAVALSPADRILDVGCGAGDSLLTWRQRFGVRSVAAIEAVPSQRFAVRGGVMIEAVPSQAELARARLAAAADDDADAVAAAADVRQGCSTALPHADGAFTAVVSVDAVYHFASRGAFFAEANRVLKMLLLLVLLRLLLLRLLLLPRLWLLLPLLVLLLRLRLPLFCCGCGCHCNSSRDDYTHPGGRLAIIDLLLPSLAPSKRGMGLWCRGHGFLLSAAQSALRYACRIPAANARAGVDQVLGQLARAGFSGASATDITADTLFGFAAFTAARCSGCQCRSPSSSSSSKCSPDGGGDSASNGGGGARRRCCAGGAARRSWALRLRWLPYRLLGAALAWLARRGALRCALITARKPGAAAAALAA</sequence>
<feature type="region of interest" description="Disordered" evidence="1">
    <location>
        <begin position="1056"/>
        <end position="1077"/>
    </location>
</feature>
<comment type="caution">
    <text evidence="4">The sequence shown here is derived from an EMBL/GenBank/DDBJ whole genome shotgun (WGS) entry which is preliminary data.</text>
</comment>
<dbReference type="GO" id="GO:0008757">
    <property type="term" value="F:S-adenosylmethionine-dependent methyltransferase activity"/>
    <property type="evidence" value="ECO:0007669"/>
    <property type="project" value="InterPro"/>
</dbReference>
<accession>A0A835Z6K6</accession>
<evidence type="ECO:0000256" key="2">
    <source>
        <dbReference type="SAM" id="Phobius"/>
    </source>
</evidence>
<evidence type="ECO:0000313" key="4">
    <source>
        <dbReference type="EMBL" id="KAG5186989.1"/>
    </source>
</evidence>
<feature type="region of interest" description="Disordered" evidence="1">
    <location>
        <begin position="658"/>
        <end position="690"/>
    </location>
</feature>
<dbReference type="OrthoDB" id="5977668at2759"/>
<feature type="domain" description="Methyltransferase type 11" evidence="3">
    <location>
        <begin position="785"/>
        <end position="899"/>
    </location>
</feature>
<dbReference type="SUPFAM" id="SSF53335">
    <property type="entry name" value="S-adenosyl-L-methionine-dependent methyltransferases"/>
    <property type="match status" value="1"/>
</dbReference>
<keyword evidence="2" id="KW-0472">Membrane</keyword>
<dbReference type="InterPro" id="IPR036188">
    <property type="entry name" value="FAD/NAD-bd_sf"/>
</dbReference>
<organism evidence="4 5">
    <name type="scientific">Tribonema minus</name>
    <dbReference type="NCBI Taxonomy" id="303371"/>
    <lineage>
        <taxon>Eukaryota</taxon>
        <taxon>Sar</taxon>
        <taxon>Stramenopiles</taxon>
        <taxon>Ochrophyta</taxon>
        <taxon>PX clade</taxon>
        <taxon>Xanthophyceae</taxon>
        <taxon>Tribonematales</taxon>
        <taxon>Tribonemataceae</taxon>
        <taxon>Tribonema</taxon>
    </lineage>
</organism>
<name>A0A835Z6K6_9STRA</name>
<feature type="compositionally biased region" description="Acidic residues" evidence="1">
    <location>
        <begin position="334"/>
        <end position="344"/>
    </location>
</feature>
<dbReference type="Pfam" id="PF08241">
    <property type="entry name" value="Methyltransf_11"/>
    <property type="match status" value="1"/>
</dbReference>
<dbReference type="Gene3D" id="3.40.50.150">
    <property type="entry name" value="Vaccinia Virus protein VP39"/>
    <property type="match status" value="1"/>
</dbReference>
<protein>
    <recommendedName>
        <fullName evidence="3">Methyltransferase type 11 domain-containing protein</fullName>
    </recommendedName>
</protein>
<dbReference type="AlphaFoldDB" id="A0A835Z6K6"/>
<dbReference type="InterPro" id="IPR013216">
    <property type="entry name" value="Methyltransf_11"/>
</dbReference>
<keyword evidence="2" id="KW-0812">Transmembrane</keyword>
<feature type="transmembrane region" description="Helical" evidence="2">
    <location>
        <begin position="920"/>
        <end position="938"/>
    </location>
</feature>
<feature type="compositionally biased region" description="Basic and acidic residues" evidence="1">
    <location>
        <begin position="658"/>
        <end position="669"/>
    </location>
</feature>
<evidence type="ECO:0000313" key="5">
    <source>
        <dbReference type="Proteomes" id="UP000664859"/>
    </source>
</evidence>
<dbReference type="Proteomes" id="UP000664859">
    <property type="component" value="Unassembled WGS sequence"/>
</dbReference>
<dbReference type="InterPro" id="IPR029063">
    <property type="entry name" value="SAM-dependent_MTases_sf"/>
</dbReference>
<keyword evidence="5" id="KW-1185">Reference proteome</keyword>
<reference evidence="4" key="1">
    <citation type="submission" date="2021-02" db="EMBL/GenBank/DDBJ databases">
        <title>First Annotated Genome of the Yellow-green Alga Tribonema minus.</title>
        <authorList>
            <person name="Mahan K.M."/>
        </authorList>
    </citation>
    <scope>NUCLEOTIDE SEQUENCE</scope>
    <source>
        <strain evidence="4">UTEX B ZZ1240</strain>
    </source>
</reference>
<feature type="compositionally biased region" description="Gly residues" evidence="1">
    <location>
        <begin position="1065"/>
        <end position="1077"/>
    </location>
</feature>
<dbReference type="EMBL" id="JAFCMP010000099">
    <property type="protein sequence ID" value="KAG5186989.1"/>
    <property type="molecule type" value="Genomic_DNA"/>
</dbReference>
<feature type="compositionally biased region" description="Gly residues" evidence="1">
    <location>
        <begin position="309"/>
        <end position="328"/>
    </location>
</feature>
<feature type="compositionally biased region" description="Gly residues" evidence="1">
    <location>
        <begin position="680"/>
        <end position="690"/>
    </location>
</feature>
<feature type="region of interest" description="Disordered" evidence="1">
    <location>
        <begin position="309"/>
        <end position="344"/>
    </location>
</feature>
<evidence type="ECO:0000259" key="3">
    <source>
        <dbReference type="Pfam" id="PF08241"/>
    </source>
</evidence>
<gene>
    <name evidence="4" type="ORF">JKP88DRAFT_308385</name>
</gene>
<evidence type="ECO:0000256" key="1">
    <source>
        <dbReference type="SAM" id="MobiDB-lite"/>
    </source>
</evidence>
<dbReference type="SUPFAM" id="SSF51905">
    <property type="entry name" value="FAD/NAD(P)-binding domain"/>
    <property type="match status" value="1"/>
</dbReference>
<keyword evidence="2" id="KW-1133">Transmembrane helix</keyword>
<proteinExistence type="predicted"/>